<proteinExistence type="predicted"/>
<name>A0A1G5PP94_9RHOB</name>
<dbReference type="Proteomes" id="UP000198767">
    <property type="component" value="Unassembled WGS sequence"/>
</dbReference>
<keyword evidence="3" id="KW-1185">Reference proteome</keyword>
<reference evidence="2 3" key="1">
    <citation type="submission" date="2016-10" db="EMBL/GenBank/DDBJ databases">
        <authorList>
            <person name="de Groot N.N."/>
        </authorList>
    </citation>
    <scope>NUCLEOTIDE SEQUENCE [LARGE SCALE GENOMIC DNA]</scope>
    <source>
        <strain evidence="2 3">U95</strain>
    </source>
</reference>
<dbReference type="STRING" id="1156985.SAMN04488118_101453"/>
<feature type="region of interest" description="Disordered" evidence="1">
    <location>
        <begin position="1"/>
        <end position="28"/>
    </location>
</feature>
<protein>
    <recommendedName>
        <fullName evidence="4">TnsA endonuclease N terminal</fullName>
    </recommendedName>
</protein>
<dbReference type="EMBL" id="FMWG01000001">
    <property type="protein sequence ID" value="SCZ51282.1"/>
    <property type="molecule type" value="Genomic_DNA"/>
</dbReference>
<organism evidence="2 3">
    <name type="scientific">Epibacterium ulvae</name>
    <dbReference type="NCBI Taxonomy" id="1156985"/>
    <lineage>
        <taxon>Bacteria</taxon>
        <taxon>Pseudomonadati</taxon>
        <taxon>Pseudomonadota</taxon>
        <taxon>Alphaproteobacteria</taxon>
        <taxon>Rhodobacterales</taxon>
        <taxon>Roseobacteraceae</taxon>
        <taxon>Epibacterium</taxon>
    </lineage>
</organism>
<evidence type="ECO:0008006" key="4">
    <source>
        <dbReference type="Google" id="ProtNLM"/>
    </source>
</evidence>
<dbReference type="AlphaFoldDB" id="A0A1G5PP94"/>
<accession>A0A1G5PP94</accession>
<gene>
    <name evidence="2" type="ORF">SAMN04488118_101453</name>
</gene>
<feature type="region of interest" description="Disordered" evidence="1">
    <location>
        <begin position="40"/>
        <end position="59"/>
    </location>
</feature>
<evidence type="ECO:0000313" key="3">
    <source>
        <dbReference type="Proteomes" id="UP000198767"/>
    </source>
</evidence>
<sequence>MSSPESGPVADDQQQSSPKSELEARQSYVDCSQGIVRVPMGSAGTRKLSKRSRQSSRGGIPYFSPKLQKYVTLKTESHLEGACHYVAMADPNVVHIWDQPKPVKYYEWDGRKAEYTADALIEYRSGFKILVETKPSAIAIKRQTELKLTRVAEFVPADFANQVTLFTEKSCPKWLVADARRLHEFQKHPDPEADDAIREVIDRLSGTTTLGALAGKTDLAGRGFRAAFRAVFRGEIQRTNAGSLTVSSSVFKAEAAA</sequence>
<evidence type="ECO:0000256" key="1">
    <source>
        <dbReference type="SAM" id="MobiDB-lite"/>
    </source>
</evidence>
<evidence type="ECO:0000313" key="2">
    <source>
        <dbReference type="EMBL" id="SCZ51282.1"/>
    </source>
</evidence>